<reference evidence="1" key="1">
    <citation type="submission" date="2010-01" db="EMBL/GenBank/DDBJ databases">
        <title>Genome fragments of uncultured bacteria from the North Pacific subtropical Gyre.</title>
        <authorList>
            <person name="Pham V.D."/>
            <person name="Delong E.F."/>
        </authorList>
    </citation>
    <scope>NUCLEOTIDE SEQUENCE</scope>
</reference>
<dbReference type="Pfam" id="PF11583">
    <property type="entry name" value="AurF"/>
    <property type="match status" value="1"/>
</dbReference>
<dbReference type="Gene3D" id="1.10.620.20">
    <property type="entry name" value="Ribonucleotide Reductase, subunit A"/>
    <property type="match status" value="1"/>
</dbReference>
<dbReference type="AlphaFoldDB" id="E7C1T1"/>
<dbReference type="GO" id="GO:0016491">
    <property type="term" value="F:oxidoreductase activity"/>
    <property type="evidence" value="ECO:0007669"/>
    <property type="project" value="InterPro"/>
</dbReference>
<dbReference type="SUPFAM" id="SSF47240">
    <property type="entry name" value="Ferritin-like"/>
    <property type="match status" value="1"/>
</dbReference>
<evidence type="ECO:0000313" key="1">
    <source>
        <dbReference type="EMBL" id="ADI21405.1"/>
    </source>
</evidence>
<name>E7C1T1_9GAMM</name>
<accession>E7C1T1</accession>
<dbReference type="EMBL" id="GU567953">
    <property type="protein sequence ID" value="ADI21405.1"/>
    <property type="molecule type" value="Genomic_DNA"/>
</dbReference>
<proteinExistence type="predicted"/>
<dbReference type="CDD" id="cd00657">
    <property type="entry name" value="Ferritin_like"/>
    <property type="match status" value="1"/>
</dbReference>
<dbReference type="InterPro" id="IPR009078">
    <property type="entry name" value="Ferritin-like_SF"/>
</dbReference>
<dbReference type="InterPro" id="IPR012348">
    <property type="entry name" value="RNR-like"/>
</dbReference>
<sequence>MKITKTDGPPKDVLYFNEEYKDDELDLSPQDVEDVAEIFKTPLTGSYNWDYTVADNRIKKLYELGKELNWNGSIDLDWSYNHPKDEPLLGIDEAPYPHEELDAWKNLTDEEKIEFDRHETAEVLSQFLHGEQGALLVASQIVSCAPTFNAKMYAASQTFDEARHVEVFNRYLQEKVGFHYPINPNLKALLDKILTDERWDLKFIGMQIIIEGLALAAFTNMKLSARDSLLKTLLHYVIRDEARHVTFGINYLEDFVKTLSPEEIEERAQFAYEACVISRDRLINTKAMQKYLKMSEEEVRDFQLGNGAMDQFRSFLFSRVMPNLKKIGLLTDSVRPKYEALGILEYEHAPSDFEIDWAEITKPLESSDQVKAESDEMLAQIIKAQEAANN</sequence>
<protein>
    <submittedName>
        <fullName evidence="1">Uncharacterized protein</fullName>
    </submittedName>
</protein>
<dbReference type="InterPro" id="IPR025859">
    <property type="entry name" value="AurF/CmlI"/>
</dbReference>
<organism evidence="1">
    <name type="scientific">uncultured gamma proteobacterium HF0010_21A16</name>
    <dbReference type="NCBI Taxonomy" id="723563"/>
    <lineage>
        <taxon>Bacteria</taxon>
        <taxon>Pseudomonadati</taxon>
        <taxon>Pseudomonadota</taxon>
        <taxon>Gammaproteobacteria</taxon>
        <taxon>environmental samples</taxon>
    </lineage>
</organism>